<dbReference type="PANTHER" id="PTHR42718:SF9">
    <property type="entry name" value="MAJOR FACILITATOR SUPERFAMILY MULTIDRUG TRANSPORTER MFSC"/>
    <property type="match status" value="1"/>
</dbReference>
<dbReference type="InterPro" id="IPR036259">
    <property type="entry name" value="MFS_trans_sf"/>
</dbReference>
<feature type="transmembrane region" description="Helical" evidence="6">
    <location>
        <begin position="375"/>
        <end position="398"/>
    </location>
</feature>
<evidence type="ECO:0000256" key="6">
    <source>
        <dbReference type="SAM" id="Phobius"/>
    </source>
</evidence>
<protein>
    <submittedName>
        <fullName evidence="8">MFS transporter</fullName>
    </submittedName>
</protein>
<evidence type="ECO:0000256" key="4">
    <source>
        <dbReference type="ARBA" id="ARBA00022989"/>
    </source>
</evidence>
<comment type="caution">
    <text evidence="8">The sequence shown here is derived from an EMBL/GenBank/DDBJ whole genome shotgun (WGS) entry which is preliminary data.</text>
</comment>
<evidence type="ECO:0000313" key="9">
    <source>
        <dbReference type="Proteomes" id="UP000606044"/>
    </source>
</evidence>
<dbReference type="EMBL" id="BMCT01000001">
    <property type="protein sequence ID" value="GGF51578.1"/>
    <property type="molecule type" value="Genomic_DNA"/>
</dbReference>
<keyword evidence="5 6" id="KW-0472">Membrane</keyword>
<keyword evidence="4 6" id="KW-1133">Transmembrane helix</keyword>
<feature type="transmembrane region" description="Helical" evidence="6">
    <location>
        <begin position="62"/>
        <end position="84"/>
    </location>
</feature>
<feature type="transmembrane region" description="Helical" evidence="6">
    <location>
        <begin position="239"/>
        <end position="261"/>
    </location>
</feature>
<feature type="transmembrane region" description="Helical" evidence="6">
    <location>
        <begin position="281"/>
        <end position="301"/>
    </location>
</feature>
<evidence type="ECO:0000259" key="7">
    <source>
        <dbReference type="PROSITE" id="PS50850"/>
    </source>
</evidence>
<feature type="transmembrane region" description="Helical" evidence="6">
    <location>
        <begin position="321"/>
        <end position="340"/>
    </location>
</feature>
<evidence type="ECO:0000313" key="8">
    <source>
        <dbReference type="EMBL" id="GGF51578.1"/>
    </source>
</evidence>
<sequence length="529" mass="57100">MTELAGTKRSFWSACAILPPQPVFAVAAVLFGSFLVGFDTRLFSIALPDLRGAFGLSFDQGAWLSTIATAPQILVAPAVAWLAATFGVRRVLFWPSLVYAFISLAIPHVSDFPALLALHAVRGLLLGVFIPATIMIILRNLPISWWVPALAIYALRLALSQSAGVALVGFYEAHFGWQWVYWQDIFLAPLIGLLVTLGTPRDSTDRDMLARADWGGMVLFGTAWALIYTGLDQGNRLDWAQSGLIVSLLGTGVVLLACFSLNEMLVRHPWASHRVIASRNLLLAFCVILCFTVASLSNSYLVPNFLVAVIGLRPEETGWPILLGTVGPQILVVPLAVLMIRRFDARLTMLIGFAAFAIAGRMGTHLTHEWSPWSFMPVLLVQAVGQGFTFLATVVYILSNADPKQATAMAAYVQVLRLGGAEIGLSLMSTWLRHREQLHSYLLGLHVSAHSGTVMQALSGFAAHYAGHSDSTGLATARGMAGLAATVAREANVLAYVDGFQISFWAAIAGMLVVAFLGKAPQGPISPRY</sequence>
<keyword evidence="2" id="KW-0813">Transport</keyword>
<dbReference type="SUPFAM" id="SSF103473">
    <property type="entry name" value="MFS general substrate transporter"/>
    <property type="match status" value="1"/>
</dbReference>
<feature type="transmembrane region" description="Helical" evidence="6">
    <location>
        <begin position="502"/>
        <end position="520"/>
    </location>
</feature>
<comment type="subcellular location">
    <subcellularLocation>
        <location evidence="1">Membrane</location>
        <topology evidence="1">Multi-pass membrane protein</topology>
    </subcellularLocation>
</comment>
<dbReference type="Gene3D" id="1.20.1250.20">
    <property type="entry name" value="MFS general substrate transporter like domains"/>
    <property type="match status" value="2"/>
</dbReference>
<proteinExistence type="predicted"/>
<dbReference type="InterPro" id="IPR011701">
    <property type="entry name" value="MFS"/>
</dbReference>
<feature type="transmembrane region" description="Helical" evidence="6">
    <location>
        <begin position="91"/>
        <end position="110"/>
    </location>
</feature>
<dbReference type="RefSeq" id="WP_188575732.1">
    <property type="nucleotide sequence ID" value="NZ_BMCT01000001.1"/>
</dbReference>
<name>A0A917BM80_9HYPH</name>
<feature type="transmembrane region" description="Helical" evidence="6">
    <location>
        <begin position="179"/>
        <end position="197"/>
    </location>
</feature>
<feature type="transmembrane region" description="Helical" evidence="6">
    <location>
        <begin position="347"/>
        <end position="363"/>
    </location>
</feature>
<reference evidence="8" key="2">
    <citation type="submission" date="2020-09" db="EMBL/GenBank/DDBJ databases">
        <authorList>
            <person name="Sun Q."/>
            <person name="Sedlacek I."/>
        </authorList>
    </citation>
    <scope>NUCLEOTIDE SEQUENCE</scope>
    <source>
        <strain evidence="8">CCM 7897</strain>
    </source>
</reference>
<evidence type="ECO:0000256" key="2">
    <source>
        <dbReference type="ARBA" id="ARBA00022448"/>
    </source>
</evidence>
<dbReference type="GO" id="GO:0016020">
    <property type="term" value="C:membrane"/>
    <property type="evidence" value="ECO:0007669"/>
    <property type="project" value="UniProtKB-SubCell"/>
</dbReference>
<dbReference type="Pfam" id="PF07690">
    <property type="entry name" value="MFS_1"/>
    <property type="match status" value="1"/>
</dbReference>
<dbReference type="InterPro" id="IPR020846">
    <property type="entry name" value="MFS_dom"/>
</dbReference>
<accession>A0A917BM80</accession>
<feature type="transmembrane region" description="Helical" evidence="6">
    <location>
        <begin position="116"/>
        <end position="138"/>
    </location>
</feature>
<dbReference type="Proteomes" id="UP000606044">
    <property type="component" value="Unassembled WGS sequence"/>
</dbReference>
<feature type="transmembrane region" description="Helical" evidence="6">
    <location>
        <begin position="209"/>
        <end position="227"/>
    </location>
</feature>
<organism evidence="8 9">
    <name type="scientific">Azorhizobium oxalatiphilum</name>
    <dbReference type="NCBI Taxonomy" id="980631"/>
    <lineage>
        <taxon>Bacteria</taxon>
        <taxon>Pseudomonadati</taxon>
        <taxon>Pseudomonadota</taxon>
        <taxon>Alphaproteobacteria</taxon>
        <taxon>Hyphomicrobiales</taxon>
        <taxon>Xanthobacteraceae</taxon>
        <taxon>Azorhizobium</taxon>
    </lineage>
</organism>
<evidence type="ECO:0000256" key="1">
    <source>
        <dbReference type="ARBA" id="ARBA00004141"/>
    </source>
</evidence>
<gene>
    <name evidence="8" type="ORF">GCM10007301_08790</name>
</gene>
<keyword evidence="9" id="KW-1185">Reference proteome</keyword>
<reference evidence="8" key="1">
    <citation type="journal article" date="2014" name="Int. J. Syst. Evol. Microbiol.">
        <title>Complete genome sequence of Corynebacterium casei LMG S-19264T (=DSM 44701T), isolated from a smear-ripened cheese.</title>
        <authorList>
            <consortium name="US DOE Joint Genome Institute (JGI-PGF)"/>
            <person name="Walter F."/>
            <person name="Albersmeier A."/>
            <person name="Kalinowski J."/>
            <person name="Ruckert C."/>
        </authorList>
    </citation>
    <scope>NUCLEOTIDE SEQUENCE</scope>
    <source>
        <strain evidence="8">CCM 7897</strain>
    </source>
</reference>
<evidence type="ECO:0000256" key="5">
    <source>
        <dbReference type="ARBA" id="ARBA00023136"/>
    </source>
</evidence>
<keyword evidence="3 6" id="KW-0812">Transmembrane</keyword>
<feature type="transmembrane region" description="Helical" evidence="6">
    <location>
        <begin position="150"/>
        <end position="173"/>
    </location>
</feature>
<feature type="domain" description="Major facilitator superfamily (MFS) profile" evidence="7">
    <location>
        <begin position="25"/>
        <end position="529"/>
    </location>
</feature>
<evidence type="ECO:0000256" key="3">
    <source>
        <dbReference type="ARBA" id="ARBA00022692"/>
    </source>
</evidence>
<dbReference type="PROSITE" id="PS50850">
    <property type="entry name" value="MFS"/>
    <property type="match status" value="1"/>
</dbReference>
<dbReference type="GO" id="GO:0022857">
    <property type="term" value="F:transmembrane transporter activity"/>
    <property type="evidence" value="ECO:0007669"/>
    <property type="project" value="InterPro"/>
</dbReference>
<dbReference type="AlphaFoldDB" id="A0A917BM80"/>
<dbReference type="PANTHER" id="PTHR42718">
    <property type="entry name" value="MAJOR FACILITATOR SUPERFAMILY MULTIDRUG TRANSPORTER MFSC"/>
    <property type="match status" value="1"/>
</dbReference>
<feature type="transmembrane region" description="Helical" evidence="6">
    <location>
        <begin position="12"/>
        <end position="38"/>
    </location>
</feature>